<dbReference type="EMBL" id="CP001359">
    <property type="protein sequence ID" value="ACL67095.1"/>
    <property type="molecule type" value="Genomic_DNA"/>
</dbReference>
<dbReference type="HOGENOM" id="CLU_2679600_0_0_7"/>
<dbReference type="KEGG" id="acp:A2cp1_3770"/>
<evidence type="ECO:0000313" key="1">
    <source>
        <dbReference type="EMBL" id="ACL67095.1"/>
    </source>
</evidence>
<gene>
    <name evidence="1" type="ordered locus">A2cp1_3770</name>
</gene>
<dbReference type="Proteomes" id="UP000007089">
    <property type="component" value="Chromosome"/>
</dbReference>
<evidence type="ECO:0000313" key="2">
    <source>
        <dbReference type="Proteomes" id="UP000007089"/>
    </source>
</evidence>
<organism evidence="1 2">
    <name type="scientific">Anaeromyxobacter dehalogenans (strain ATCC BAA-258 / DSM 21875 / 2CP-1)</name>
    <dbReference type="NCBI Taxonomy" id="455488"/>
    <lineage>
        <taxon>Bacteria</taxon>
        <taxon>Pseudomonadati</taxon>
        <taxon>Myxococcota</taxon>
        <taxon>Myxococcia</taxon>
        <taxon>Myxococcales</taxon>
        <taxon>Cystobacterineae</taxon>
        <taxon>Anaeromyxobacteraceae</taxon>
        <taxon>Anaeromyxobacter</taxon>
    </lineage>
</organism>
<protein>
    <submittedName>
        <fullName evidence="1">Uncharacterized protein</fullName>
    </submittedName>
</protein>
<sequence length="74" mass="8122">MAALRERLADATDQDWRQLVEILFPRTAATGIRVFPDGRIDLRGALSLDDGGEAALSRAARDTSRVLVRLATRS</sequence>
<accession>B8J6X3</accession>
<name>B8J6X3_ANAD2</name>
<proteinExistence type="predicted"/>
<keyword evidence="2" id="KW-1185">Reference proteome</keyword>
<reference evidence="1" key="1">
    <citation type="submission" date="2009-01" db="EMBL/GenBank/DDBJ databases">
        <title>Complete sequence of Anaeromyxobacter dehalogenans 2CP-1.</title>
        <authorList>
            <consortium name="US DOE Joint Genome Institute"/>
            <person name="Lucas S."/>
            <person name="Copeland A."/>
            <person name="Lapidus A."/>
            <person name="Glavina del Rio T."/>
            <person name="Dalin E."/>
            <person name="Tice H."/>
            <person name="Bruce D."/>
            <person name="Goodwin L."/>
            <person name="Pitluck S."/>
            <person name="Saunders E."/>
            <person name="Brettin T."/>
            <person name="Detter J.C."/>
            <person name="Han C."/>
            <person name="Larimer F."/>
            <person name="Land M."/>
            <person name="Hauser L."/>
            <person name="Kyrpides N."/>
            <person name="Ovchinnikova G."/>
            <person name="Beliaev A.S."/>
            <person name="Richardson P."/>
        </authorList>
    </citation>
    <scope>NUCLEOTIDE SEQUENCE</scope>
    <source>
        <strain evidence="1">2CP-1</strain>
    </source>
</reference>
<dbReference type="RefSeq" id="WP_015934853.1">
    <property type="nucleotide sequence ID" value="NC_011891.1"/>
</dbReference>
<dbReference type="AlphaFoldDB" id="B8J6X3"/>